<comment type="caution">
    <text evidence="1">The sequence shown here is derived from an EMBL/GenBank/DDBJ whole genome shotgun (WGS) entry which is preliminary data.</text>
</comment>
<accession>A0ABN1Y2E8</accession>
<evidence type="ECO:0000313" key="1">
    <source>
        <dbReference type="EMBL" id="GAA1392449.1"/>
    </source>
</evidence>
<reference evidence="1 2" key="1">
    <citation type="journal article" date="2019" name="Int. J. Syst. Evol. Microbiol.">
        <title>The Global Catalogue of Microorganisms (GCM) 10K type strain sequencing project: providing services to taxonomists for standard genome sequencing and annotation.</title>
        <authorList>
            <consortium name="The Broad Institute Genomics Platform"/>
            <consortium name="The Broad Institute Genome Sequencing Center for Infectious Disease"/>
            <person name="Wu L."/>
            <person name="Ma J."/>
        </authorList>
    </citation>
    <scope>NUCLEOTIDE SEQUENCE [LARGE SCALE GENOMIC DNA]</scope>
    <source>
        <strain evidence="1 2">JCM 12393</strain>
    </source>
</reference>
<evidence type="ECO:0000313" key="2">
    <source>
        <dbReference type="Proteomes" id="UP001499863"/>
    </source>
</evidence>
<protein>
    <recommendedName>
        <fullName evidence="3">Tetratricopeptide repeat protein</fullName>
    </recommendedName>
</protein>
<dbReference type="Proteomes" id="UP001499863">
    <property type="component" value="Unassembled WGS sequence"/>
</dbReference>
<sequence>MINEAHALELLGRGTEAEEAWRQTLERCRFAGAVHLHAVAERHFAEFLLAAGRAPEAVGTLHAARGLYGRLGDTTVVRELDERLAALAG</sequence>
<gene>
    <name evidence="1" type="ORF">GCM10009639_24030</name>
</gene>
<proteinExistence type="predicted"/>
<dbReference type="SUPFAM" id="SSF48452">
    <property type="entry name" value="TPR-like"/>
    <property type="match status" value="1"/>
</dbReference>
<organism evidence="1 2">
    <name type="scientific">Kitasatospora putterlickiae</name>
    <dbReference type="NCBI Taxonomy" id="221725"/>
    <lineage>
        <taxon>Bacteria</taxon>
        <taxon>Bacillati</taxon>
        <taxon>Actinomycetota</taxon>
        <taxon>Actinomycetes</taxon>
        <taxon>Kitasatosporales</taxon>
        <taxon>Streptomycetaceae</taxon>
        <taxon>Kitasatospora</taxon>
    </lineage>
</organism>
<name>A0ABN1Y2E8_9ACTN</name>
<evidence type="ECO:0008006" key="3">
    <source>
        <dbReference type="Google" id="ProtNLM"/>
    </source>
</evidence>
<dbReference type="EMBL" id="BAAAKJ010000124">
    <property type="protein sequence ID" value="GAA1392449.1"/>
    <property type="molecule type" value="Genomic_DNA"/>
</dbReference>
<dbReference type="InterPro" id="IPR011990">
    <property type="entry name" value="TPR-like_helical_dom_sf"/>
</dbReference>
<keyword evidence="2" id="KW-1185">Reference proteome</keyword>